<dbReference type="GO" id="GO:0009986">
    <property type="term" value="C:cell surface"/>
    <property type="evidence" value="ECO:0007669"/>
    <property type="project" value="TreeGrafter"/>
</dbReference>
<sequence length="1257" mass="141615">MILFCRLQYPTEDKSTPEVIISVFYPTGVAVDPTHDHLYWGALYNQIYRSNLDGTETIMIVNNVHLPVDIDLDINNRFLFFITKSSETWKCSLNGSECNIIVDSSKITQVSDNIALDFNDNRIFWTHSVYSPIPSIGFNGTDYMETVAIASEAYGIDVSPTHIYYADFNKGLYKITKANSTTAALLYKSRVSAVKIFKSEDECFNHKYIENQEKRSADFVTDISNYIPISDKNLEEVWYRIKSKNGDQMPIYPPGVYHCGTNYPIWINGTLPTVSDGNVTATTCLQTENSTCEISFNVQIRNCGNYLIYLLKNTTQNAAYCFGNGPVLCEDGLSSESGYYPGCSSTFPTEIVTPYVKASLTQRQSETGSLSGLVPIFECKFDGIQNGTYVYDVFWFINGSMLLNIRIYRLLTLEVTCYVRLRFIPRSVPSPFYRSSIFYAGLYPEKYEFTVIEGEYVDIEFTQTVPVACLTSNLAFQRNFCSKDVYIFQPTKHRPICSNNIANRDIVFNAEFCGIKLESIDWEEKTYLRVYGFSDGIYNHQDRSTYIRLSTSTTSAFHEIWTNLTVPEIKVNVLDKDAKMTGRLCQVYNDPHFRTFDGKVYHYMNVGEFVLYRNSKGPYWIHSLFTNCGFGWEGSSCPCGVAIRSRSSLFVLRTCEKVSREISFPLKSPHSEVRICDDNDLSIDISHNTYLVSFCDKGLCGVPSIAKDTTDDFTHRDLGSISDERSFADSWRITAIDRPDELLFIEEPTFLYLDVSIVIDNGNNENDNTSDRYCVCESQAPRYNGDLDSHNIVQCNLTESTETCSSAVPNDNNSLIGSLASPCISTSYSRNKRSVTTSHKIVRRSTSDSDDVVDVKPLEYDDDVNSTKNFTRSFRNGWTKEKANQTCYELIKNKIPTYLEENGIILSEEQYIESCVEDIKLTADTIFAKDTVSAMQTYALIEVLRNETIAMAVKDNSSETVLGYITSFLCPNNCSGNGNCTKGLCSCTHEYAGDDCSQQTYLPPANISLPTAGLCGTRTRACQRTNIYGYFPSNDVWCNKTHFQVNGDIKTYADPVMVKAEYRSAFMVSVALIGNRKKRSTLITGMAEGYELRLSNDGIEFSDPVSIIIYDEECYDCNASSISCVFVASCPDYTKDGMATDKTTTPKDTTPKDEDELSSYIGPIIIGGSVLLLVVIFCVIVLIKLIYRTSKPKNKSITRFDSWNINTGGTPGGSIETEVNSRPHFRNISRINTRPSVSSMTSNTDGQRNFINDYFQQ</sequence>
<accession>A0A8B6HNB1</accession>
<dbReference type="Proteomes" id="UP000596742">
    <property type="component" value="Unassembled WGS sequence"/>
</dbReference>
<dbReference type="PANTHER" id="PTHR14949:SF54">
    <property type="entry name" value="VWFD DOMAIN-CONTAINING PROTEIN"/>
    <property type="match status" value="1"/>
</dbReference>
<evidence type="ECO:0000313" key="7">
    <source>
        <dbReference type="EMBL" id="VDI81911.1"/>
    </source>
</evidence>
<dbReference type="InterPro" id="IPR050969">
    <property type="entry name" value="Dev_Signal_Modulators"/>
</dbReference>
<dbReference type="EMBL" id="UYJE01010298">
    <property type="protein sequence ID" value="VDI81911.1"/>
    <property type="molecule type" value="Genomic_DNA"/>
</dbReference>
<evidence type="ECO:0000259" key="4">
    <source>
        <dbReference type="Pfam" id="PF00094"/>
    </source>
</evidence>
<evidence type="ECO:0000313" key="8">
    <source>
        <dbReference type="Proteomes" id="UP000596742"/>
    </source>
</evidence>
<dbReference type="Pfam" id="PF23283">
    <property type="entry name" value="D8C_UMOD"/>
    <property type="match status" value="1"/>
</dbReference>
<feature type="domain" description="Vwde helical" evidence="6">
    <location>
        <begin position="874"/>
        <end position="959"/>
    </location>
</feature>
<dbReference type="Gene3D" id="2.120.10.30">
    <property type="entry name" value="TolB, C-terminal domain"/>
    <property type="match status" value="1"/>
</dbReference>
<name>A0A8B6HNB1_MYTGA</name>
<feature type="domain" description="UMOD/GP2/OIT3-like D8C" evidence="5">
    <location>
        <begin position="248"/>
        <end position="321"/>
    </location>
</feature>
<dbReference type="InterPro" id="IPR011042">
    <property type="entry name" value="6-blade_b-propeller_TolB-like"/>
</dbReference>
<evidence type="ECO:0008006" key="9">
    <source>
        <dbReference type="Google" id="ProtNLM"/>
    </source>
</evidence>
<organism evidence="7 8">
    <name type="scientific">Mytilus galloprovincialis</name>
    <name type="common">Mediterranean mussel</name>
    <dbReference type="NCBI Taxonomy" id="29158"/>
    <lineage>
        <taxon>Eukaryota</taxon>
        <taxon>Metazoa</taxon>
        <taxon>Spiralia</taxon>
        <taxon>Lophotrochozoa</taxon>
        <taxon>Mollusca</taxon>
        <taxon>Bivalvia</taxon>
        <taxon>Autobranchia</taxon>
        <taxon>Pteriomorphia</taxon>
        <taxon>Mytilida</taxon>
        <taxon>Mytiloidea</taxon>
        <taxon>Mytilidae</taxon>
        <taxon>Mytilinae</taxon>
        <taxon>Mytilus</taxon>
    </lineage>
</organism>
<reference evidence="7" key="1">
    <citation type="submission" date="2018-11" db="EMBL/GenBank/DDBJ databases">
        <authorList>
            <person name="Alioto T."/>
            <person name="Alioto T."/>
        </authorList>
    </citation>
    <scope>NUCLEOTIDE SEQUENCE</scope>
</reference>
<evidence type="ECO:0000256" key="2">
    <source>
        <dbReference type="ARBA" id="ARBA00023157"/>
    </source>
</evidence>
<dbReference type="SUPFAM" id="SSF63825">
    <property type="entry name" value="YWTD domain"/>
    <property type="match status" value="1"/>
</dbReference>
<evidence type="ECO:0000256" key="3">
    <source>
        <dbReference type="SAM" id="Phobius"/>
    </source>
</evidence>
<comment type="caution">
    <text evidence="7">The sequence shown here is derived from an EMBL/GenBank/DDBJ whole genome shotgun (WGS) entry which is preliminary data.</text>
</comment>
<dbReference type="Pfam" id="PF00094">
    <property type="entry name" value="VWD"/>
    <property type="match status" value="1"/>
</dbReference>
<dbReference type="OrthoDB" id="6116042at2759"/>
<dbReference type="PANTHER" id="PTHR14949">
    <property type="entry name" value="EGF-LIKE-DOMAIN, MULTIPLE 7, 8"/>
    <property type="match status" value="1"/>
</dbReference>
<dbReference type="GO" id="GO:0005576">
    <property type="term" value="C:extracellular region"/>
    <property type="evidence" value="ECO:0007669"/>
    <property type="project" value="TreeGrafter"/>
</dbReference>
<keyword evidence="8" id="KW-1185">Reference proteome</keyword>
<keyword evidence="2" id="KW-1015">Disulfide bond</keyword>
<keyword evidence="1" id="KW-0732">Signal</keyword>
<evidence type="ECO:0000259" key="6">
    <source>
        <dbReference type="Pfam" id="PF26129"/>
    </source>
</evidence>
<feature type="domain" description="VWFD" evidence="4">
    <location>
        <begin position="585"/>
        <end position="685"/>
    </location>
</feature>
<evidence type="ECO:0000256" key="1">
    <source>
        <dbReference type="ARBA" id="ARBA00022729"/>
    </source>
</evidence>
<dbReference type="Gene3D" id="2.60.120.260">
    <property type="entry name" value="Galactose-binding domain-like"/>
    <property type="match status" value="1"/>
</dbReference>
<keyword evidence="3" id="KW-0472">Membrane</keyword>
<dbReference type="InterPro" id="IPR058727">
    <property type="entry name" value="Helical_Vwde"/>
</dbReference>
<dbReference type="Pfam" id="PF26129">
    <property type="entry name" value="Vwde"/>
    <property type="match status" value="1"/>
</dbReference>
<dbReference type="GO" id="GO:0005102">
    <property type="term" value="F:signaling receptor binding"/>
    <property type="evidence" value="ECO:0007669"/>
    <property type="project" value="TreeGrafter"/>
</dbReference>
<dbReference type="InterPro" id="IPR000033">
    <property type="entry name" value="LDLR_classB_rpt"/>
</dbReference>
<keyword evidence="3" id="KW-1133">Transmembrane helix</keyword>
<gene>
    <name evidence="7" type="ORF">MGAL_10B037497</name>
</gene>
<dbReference type="InterPro" id="IPR057774">
    <property type="entry name" value="D8C_UMOD/GP2/OIT3-like"/>
</dbReference>
<proteinExistence type="predicted"/>
<dbReference type="AlphaFoldDB" id="A0A8B6HNB1"/>
<protein>
    <recommendedName>
        <fullName evidence="9">VWFD domain-containing protein</fullName>
    </recommendedName>
</protein>
<dbReference type="SMART" id="SM00135">
    <property type="entry name" value="LY"/>
    <property type="match status" value="3"/>
</dbReference>
<keyword evidence="3" id="KW-0812">Transmembrane</keyword>
<evidence type="ECO:0000259" key="5">
    <source>
        <dbReference type="Pfam" id="PF23283"/>
    </source>
</evidence>
<feature type="transmembrane region" description="Helical" evidence="3">
    <location>
        <begin position="1160"/>
        <end position="1187"/>
    </location>
</feature>
<dbReference type="InterPro" id="IPR001846">
    <property type="entry name" value="VWF_type-D"/>
</dbReference>